<proteinExistence type="predicted"/>
<dbReference type="Proteomes" id="UP001156398">
    <property type="component" value="Unassembled WGS sequence"/>
</dbReference>
<dbReference type="PANTHER" id="PTHR22847:SF637">
    <property type="entry name" value="WD REPEAT DOMAIN 5B"/>
    <property type="match status" value="1"/>
</dbReference>
<dbReference type="InterPro" id="IPR036322">
    <property type="entry name" value="WD40_repeat_dom_sf"/>
</dbReference>
<evidence type="ECO:0000256" key="2">
    <source>
        <dbReference type="ARBA" id="ARBA00022737"/>
    </source>
</evidence>
<dbReference type="Gene3D" id="3.40.50.300">
    <property type="entry name" value="P-loop containing nucleotide triphosphate hydrolases"/>
    <property type="match status" value="1"/>
</dbReference>
<comment type="caution">
    <text evidence="6">The sequence shown here is derived from an EMBL/GenBank/DDBJ whole genome shotgun (WGS) entry which is preliminary data.</text>
</comment>
<evidence type="ECO:0000259" key="5">
    <source>
        <dbReference type="Pfam" id="PF13191"/>
    </source>
</evidence>
<dbReference type="Pfam" id="PF13191">
    <property type="entry name" value="AAA_16"/>
    <property type="match status" value="1"/>
</dbReference>
<gene>
    <name evidence="6" type="ORF">POF43_030080</name>
</gene>
<sequence length="1053" mass="113221">MTTPHPGSTPHPAPAGTGHQMPGPVPEGGSIELFPVNFTRHDLLPDLDTETHVQVIAGLLAPYGLHVNAWTVPEGERDRQAVEERLGDWKRLTAPHRGNTVLYWVGHGSAAHLAHHRTPSPIDDGVHPEEVARAIGSRRLHPDAENSWAIVVLDACFSKDFTRKVHSTLIAEHHRVDRFLLLSTAAEAPTELGAFTRALKNALAITFRGRKTIGLAELGSQLARDLHGYRAESVDDHRDQLIRTIPDTASALSAPLDQLAELQAVIDRLPADEQRHFLPKASGAELGELAWYFHGRTEERDEILRWLTTATHGALVVTGPAGAGKSALLGHILLHTSTQLRDVLIRHGHLKRLPPGVPCPDDPFDLTVHLSGLTLTRTIQLVAQAAGLPDLAREAADGTPPADLAARLLERLHHRHTPLTLLFDALDEAEQPLTLTDTLLRHLADLPNVRIIIGTRRSTHEGPDRPAPTDTDILDALRPRTGADLRDVKVTQNQDALTGYLSAKLHAARRGGTLDADQATIDVAVRRLITDHQQDGGTPQQFLYVRLAAHELLNDPTLLADPAPLIGRTHRQLFTRALERLHRTDPRYTPLLQALGLAQGRGLPDQDGIWTHTADALTPDGAAGTGPAVPGLVRDAAPYLALDQEHGRSVYRLAHRTFTEHFTTAPDTPAAHAAITTALTRHTRRTLQPRDPDSDTAGTRPEDVSPYTRHHLITHARLGHTAGALQALAGHPDVLDTLDLAGITTNTLHRGLPPNDVPPAIAGTVLFQNHAHDSGPGQQDHNDTLGWRRWWRRLGTTYIQGTQPPAETHTHHPQGWPPTLSAGAVQQRQLHLQLTGHSGGVWAVAAFTAPDGTARLASAGDDGTVRIWNPATAVQDGEPLTGHTDGVLAVAAFTAPDGTPRLASAGDDGTVRIWNPATGVQDGEPLTGHTGGVRAVAAFTAPDGTPRLASAGDDGTVRIWNPATAVQDGEPLTGHTGWVWAVAAFTAPDGTARLASAGDDGTVRIWNPRTRTAHQLSLEDHVRALAEHRGLLIAGTDSGYLAIDISSVPISLA</sequence>
<dbReference type="PROSITE" id="PS50082">
    <property type="entry name" value="WD_REPEATS_2"/>
    <property type="match status" value="4"/>
</dbReference>
<evidence type="ECO:0000256" key="1">
    <source>
        <dbReference type="ARBA" id="ARBA00022574"/>
    </source>
</evidence>
<protein>
    <submittedName>
        <fullName evidence="6">WD40 repeat domain-containing protein</fullName>
    </submittedName>
</protein>
<dbReference type="InterPro" id="IPR020472">
    <property type="entry name" value="WD40_PAC1"/>
</dbReference>
<dbReference type="InterPro" id="IPR001680">
    <property type="entry name" value="WD40_rpt"/>
</dbReference>
<feature type="repeat" description="WD" evidence="3">
    <location>
        <begin position="972"/>
        <end position="1016"/>
    </location>
</feature>
<dbReference type="PRINTS" id="PR00320">
    <property type="entry name" value="GPROTEINBRPT"/>
</dbReference>
<dbReference type="InterPro" id="IPR041664">
    <property type="entry name" value="AAA_16"/>
</dbReference>
<dbReference type="Gene3D" id="2.130.10.10">
    <property type="entry name" value="YVTN repeat-like/Quinoprotein amine dehydrogenase"/>
    <property type="match status" value="2"/>
</dbReference>
<accession>A0ABT6WA30</accession>
<dbReference type="SMART" id="SM00320">
    <property type="entry name" value="WD40"/>
    <property type="match status" value="4"/>
</dbReference>
<feature type="repeat" description="WD" evidence="3">
    <location>
        <begin position="926"/>
        <end position="961"/>
    </location>
</feature>
<dbReference type="PANTHER" id="PTHR22847">
    <property type="entry name" value="WD40 REPEAT PROTEIN"/>
    <property type="match status" value="1"/>
</dbReference>
<feature type="region of interest" description="Disordered" evidence="4">
    <location>
        <begin position="1"/>
        <end position="27"/>
    </location>
</feature>
<feature type="repeat" description="WD" evidence="3">
    <location>
        <begin position="834"/>
        <end position="869"/>
    </location>
</feature>
<keyword evidence="7" id="KW-1185">Reference proteome</keyword>
<dbReference type="CDD" id="cd00200">
    <property type="entry name" value="WD40"/>
    <property type="match status" value="1"/>
</dbReference>
<name>A0ABT6WA30_9ACTN</name>
<organism evidence="6 7">
    <name type="scientific">Streptantibioticus silvisoli</name>
    <dbReference type="NCBI Taxonomy" id="2705255"/>
    <lineage>
        <taxon>Bacteria</taxon>
        <taxon>Bacillati</taxon>
        <taxon>Actinomycetota</taxon>
        <taxon>Actinomycetes</taxon>
        <taxon>Kitasatosporales</taxon>
        <taxon>Streptomycetaceae</taxon>
        <taxon>Streptantibioticus</taxon>
    </lineage>
</organism>
<dbReference type="PROSITE" id="PS50294">
    <property type="entry name" value="WD_REPEATS_REGION"/>
    <property type="match status" value="3"/>
</dbReference>
<dbReference type="SUPFAM" id="SSF50978">
    <property type="entry name" value="WD40 repeat-like"/>
    <property type="match status" value="1"/>
</dbReference>
<dbReference type="InterPro" id="IPR015943">
    <property type="entry name" value="WD40/YVTN_repeat-like_dom_sf"/>
</dbReference>
<dbReference type="RefSeq" id="WP_282704863.1">
    <property type="nucleotide sequence ID" value="NZ_JAAGKO020000065.1"/>
</dbReference>
<feature type="repeat" description="WD" evidence="3">
    <location>
        <begin position="880"/>
        <end position="915"/>
    </location>
</feature>
<evidence type="ECO:0000313" key="7">
    <source>
        <dbReference type="Proteomes" id="UP001156398"/>
    </source>
</evidence>
<keyword evidence="1 3" id="KW-0853">WD repeat</keyword>
<evidence type="ECO:0000313" key="6">
    <source>
        <dbReference type="EMBL" id="MDI5966932.1"/>
    </source>
</evidence>
<dbReference type="SUPFAM" id="SSF52540">
    <property type="entry name" value="P-loop containing nucleoside triphosphate hydrolases"/>
    <property type="match status" value="1"/>
</dbReference>
<evidence type="ECO:0000256" key="4">
    <source>
        <dbReference type="SAM" id="MobiDB-lite"/>
    </source>
</evidence>
<dbReference type="Pfam" id="PF00400">
    <property type="entry name" value="WD40"/>
    <property type="match status" value="4"/>
</dbReference>
<feature type="domain" description="Orc1-like AAA ATPase" evidence="5">
    <location>
        <begin position="293"/>
        <end position="452"/>
    </location>
</feature>
<keyword evidence="2" id="KW-0677">Repeat</keyword>
<reference evidence="6 7" key="1">
    <citation type="submission" date="2023-05" db="EMBL/GenBank/DDBJ databases">
        <title>Streptantibioticus silvisoli sp. nov., acidotolerant actinomycetes 1 from pine litter.</title>
        <authorList>
            <person name="Swiecimska M."/>
            <person name="Golinska P."/>
            <person name="Sangal V."/>
            <person name="Wachnowicz B."/>
            <person name="Goodfellow M."/>
        </authorList>
    </citation>
    <scope>NUCLEOTIDE SEQUENCE [LARGE SCALE GENOMIC DNA]</scope>
    <source>
        <strain evidence="6 7">SL54</strain>
    </source>
</reference>
<dbReference type="InterPro" id="IPR027417">
    <property type="entry name" value="P-loop_NTPase"/>
</dbReference>
<feature type="region of interest" description="Disordered" evidence="4">
    <location>
        <begin position="681"/>
        <end position="705"/>
    </location>
</feature>
<dbReference type="EMBL" id="JAAGKO020000065">
    <property type="protein sequence ID" value="MDI5966932.1"/>
    <property type="molecule type" value="Genomic_DNA"/>
</dbReference>
<evidence type="ECO:0000256" key="3">
    <source>
        <dbReference type="PROSITE-ProRule" id="PRU00221"/>
    </source>
</evidence>